<keyword evidence="1" id="KW-0472">Membrane</keyword>
<gene>
    <name evidence="3" type="ORF">BpHYR1_054372</name>
</gene>
<organism evidence="3 4">
    <name type="scientific">Brachionus plicatilis</name>
    <name type="common">Marine rotifer</name>
    <name type="synonym">Brachionus muelleri</name>
    <dbReference type="NCBI Taxonomy" id="10195"/>
    <lineage>
        <taxon>Eukaryota</taxon>
        <taxon>Metazoa</taxon>
        <taxon>Spiralia</taxon>
        <taxon>Gnathifera</taxon>
        <taxon>Rotifera</taxon>
        <taxon>Eurotatoria</taxon>
        <taxon>Monogononta</taxon>
        <taxon>Pseudotrocha</taxon>
        <taxon>Ploima</taxon>
        <taxon>Brachionidae</taxon>
        <taxon>Brachionus</taxon>
    </lineage>
</organism>
<comment type="caution">
    <text evidence="3">The sequence shown here is derived from an EMBL/GenBank/DDBJ whole genome shotgun (WGS) entry which is preliminary data.</text>
</comment>
<dbReference type="GO" id="GO:0005230">
    <property type="term" value="F:extracellular ligand-gated monoatomic ion channel activity"/>
    <property type="evidence" value="ECO:0007669"/>
    <property type="project" value="InterPro"/>
</dbReference>
<dbReference type="Gene3D" id="2.70.170.10">
    <property type="entry name" value="Neurotransmitter-gated ion-channel ligand-binding domain"/>
    <property type="match status" value="1"/>
</dbReference>
<dbReference type="AlphaFoldDB" id="A0A3M7PC36"/>
<evidence type="ECO:0000313" key="4">
    <source>
        <dbReference type="Proteomes" id="UP000276133"/>
    </source>
</evidence>
<protein>
    <submittedName>
        <fullName evidence="3">Proton-gated ion channel subunit pbo-5-like isoform X1</fullName>
    </submittedName>
</protein>
<keyword evidence="1" id="KW-1133">Transmembrane helix</keyword>
<dbReference type="GO" id="GO:0004888">
    <property type="term" value="F:transmembrane signaling receptor activity"/>
    <property type="evidence" value="ECO:0007669"/>
    <property type="project" value="InterPro"/>
</dbReference>
<evidence type="ECO:0000256" key="1">
    <source>
        <dbReference type="SAM" id="Phobius"/>
    </source>
</evidence>
<feature type="transmembrane region" description="Helical" evidence="1">
    <location>
        <begin position="299"/>
        <end position="318"/>
    </location>
</feature>
<feature type="domain" description="Neurotransmitter-gated ion-channel ligand-binding" evidence="2">
    <location>
        <begin position="29"/>
        <end position="191"/>
    </location>
</feature>
<dbReference type="InterPro" id="IPR006201">
    <property type="entry name" value="Neur_channel"/>
</dbReference>
<evidence type="ECO:0000313" key="3">
    <source>
        <dbReference type="EMBL" id="RMZ96622.1"/>
    </source>
</evidence>
<dbReference type="InterPro" id="IPR038050">
    <property type="entry name" value="Neuro_actylchol_rec"/>
</dbReference>
<dbReference type="OrthoDB" id="203862at2759"/>
<dbReference type="PANTHER" id="PTHR18945">
    <property type="entry name" value="NEUROTRANSMITTER GATED ION CHANNEL"/>
    <property type="match status" value="1"/>
</dbReference>
<reference evidence="3 4" key="1">
    <citation type="journal article" date="2018" name="Sci. Rep.">
        <title>Genomic signatures of local adaptation to the degree of environmental predictability in rotifers.</title>
        <authorList>
            <person name="Franch-Gras L."/>
            <person name="Hahn C."/>
            <person name="Garcia-Roger E.M."/>
            <person name="Carmona M.J."/>
            <person name="Serra M."/>
            <person name="Gomez A."/>
        </authorList>
    </citation>
    <scope>NUCLEOTIDE SEQUENCE [LARGE SCALE GENOMIC DNA]</scope>
    <source>
        <strain evidence="3">HYR1</strain>
    </source>
</reference>
<accession>A0A3M7PC36</accession>
<dbReference type="GO" id="GO:0016020">
    <property type="term" value="C:membrane"/>
    <property type="evidence" value="ECO:0007669"/>
    <property type="project" value="InterPro"/>
</dbReference>
<dbReference type="STRING" id="10195.A0A3M7PC36"/>
<sequence>MSDSDSEKKKNSSDDSDLDEEAVNTVIWPVQIRVSIEFLSIGEVDTLNEKFQAEVRIISKWFDIRADKKKYCRKKDWNPNLFIENAMHDVKEKIKYKVAVVDNDKREITEVRMAKGNFWERIELQNFPLDTQELSITFASKKKTSQVNLIQNQGKISTIYFETLHSFRDQQKWKLYKMVNVSQQASYDIGSSKSINEIDPEANEFDNLHRIMKSKRAKFVATCYCSRRPAYYLINCFSFNFLITCLSLTIFSLETRLAPNRISGTFTLILTSVSFKWVSNRTLPTVSYLTSLDKYQITSIIYLVLCCVWHSTISSINLDMSKKIVIDKIAVGVFALCFIIIQIVFSIRIFKAFQGLKELKLREERFIRQVPEYDDDDV</sequence>
<keyword evidence="1" id="KW-0812">Transmembrane</keyword>
<dbReference type="InterPro" id="IPR036734">
    <property type="entry name" value="Neur_chan_lig-bd_sf"/>
</dbReference>
<dbReference type="InterPro" id="IPR006202">
    <property type="entry name" value="Neur_chan_lig-bd"/>
</dbReference>
<name>A0A3M7PC36_BRAPC</name>
<dbReference type="Proteomes" id="UP000276133">
    <property type="component" value="Unassembled WGS sequence"/>
</dbReference>
<dbReference type="EMBL" id="REGN01012016">
    <property type="protein sequence ID" value="RMZ96622.1"/>
    <property type="molecule type" value="Genomic_DNA"/>
</dbReference>
<dbReference type="SUPFAM" id="SSF63712">
    <property type="entry name" value="Nicotinic receptor ligand binding domain-like"/>
    <property type="match status" value="1"/>
</dbReference>
<feature type="transmembrane region" description="Helical" evidence="1">
    <location>
        <begin position="330"/>
        <end position="350"/>
    </location>
</feature>
<evidence type="ECO:0000259" key="2">
    <source>
        <dbReference type="Pfam" id="PF02931"/>
    </source>
</evidence>
<dbReference type="Pfam" id="PF02931">
    <property type="entry name" value="Neur_chan_LBD"/>
    <property type="match status" value="1"/>
</dbReference>
<keyword evidence="4" id="KW-1185">Reference proteome</keyword>
<proteinExistence type="predicted"/>
<dbReference type="Gene3D" id="1.20.58.390">
    <property type="entry name" value="Neurotransmitter-gated ion-channel transmembrane domain"/>
    <property type="match status" value="1"/>
</dbReference>
<feature type="transmembrane region" description="Helical" evidence="1">
    <location>
        <begin position="230"/>
        <end position="250"/>
    </location>
</feature>